<dbReference type="Proteomes" id="UP001165122">
    <property type="component" value="Unassembled WGS sequence"/>
</dbReference>
<feature type="transmembrane region" description="Helical" evidence="6">
    <location>
        <begin position="183"/>
        <end position="204"/>
    </location>
</feature>
<evidence type="ECO:0000256" key="6">
    <source>
        <dbReference type="SAM" id="Phobius"/>
    </source>
</evidence>
<feature type="transmembrane region" description="Helical" evidence="6">
    <location>
        <begin position="499"/>
        <end position="519"/>
    </location>
</feature>
<evidence type="ECO:0000256" key="1">
    <source>
        <dbReference type="ARBA" id="ARBA00004141"/>
    </source>
</evidence>
<proteinExistence type="inferred from homology"/>
<sequence length="535" mass="56782">MRLTSPALLLGLLHLVTLPTLRSAFALLPPSSLSKKIIKSATSSELSARLLLRPLNAVPPERNGAALNVVEEVERGGGEDVSVSPFDSFLPRGDKLDSYIVRISLPAILNFAINPLIGAVDLFFVGRMGNALALAGQSAANQVFTSSFWIISFLPSVTTPLVAKYHAAGNREAAEDTICQAQILGILLGIAGTYFLLGHSDFALKSVLKSDSPALKYARPYLKIRALAFLPSLFSTVGFSAFRGTMDTVTPLKISGFANLFNAVLDPLMIFKYGWGVSGAAIATVVSEFISAISYAVLLSKSGLIRLKKLFSLPSLTVLAPLLRGGLAVQLRAVALNIVFLAVTRATQTLDSTGTAAAAHAIAIQVFNVGGIFLLALSTVAAFLVPGTIVKEGKVEAKRTVNRLMGWGLVLGGVLGALQLLLLPFISVFTPLKEVQKAARAPSIIASVLQIINGLVFIGEGVMQGTGDFFILAASNIVAGGGMLVALKYFTEWWGLNGVWLSFGVFNGLRLAGVLLHQFRIGSLANRNLNKPDRR</sequence>
<evidence type="ECO:0000256" key="2">
    <source>
        <dbReference type="ARBA" id="ARBA00010199"/>
    </source>
</evidence>
<dbReference type="PANTHER" id="PTHR42893">
    <property type="entry name" value="PROTEIN DETOXIFICATION 44, CHLOROPLASTIC-RELATED"/>
    <property type="match status" value="1"/>
</dbReference>
<keyword evidence="9" id="KW-1185">Reference proteome</keyword>
<feature type="signal peptide" evidence="7">
    <location>
        <begin position="1"/>
        <end position="26"/>
    </location>
</feature>
<reference evidence="9" key="1">
    <citation type="journal article" date="2023" name="Commun. Biol.">
        <title>Genome analysis of Parmales, the sister group of diatoms, reveals the evolutionary specialization of diatoms from phago-mixotrophs to photoautotrophs.</title>
        <authorList>
            <person name="Ban H."/>
            <person name="Sato S."/>
            <person name="Yoshikawa S."/>
            <person name="Yamada K."/>
            <person name="Nakamura Y."/>
            <person name="Ichinomiya M."/>
            <person name="Sato N."/>
            <person name="Blanc-Mathieu R."/>
            <person name="Endo H."/>
            <person name="Kuwata A."/>
            <person name="Ogata H."/>
        </authorList>
    </citation>
    <scope>NUCLEOTIDE SEQUENCE [LARGE SCALE GENOMIC DNA]</scope>
    <source>
        <strain evidence="9">NIES 3700</strain>
    </source>
</reference>
<feature type="transmembrane region" description="Helical" evidence="6">
    <location>
        <begin position="273"/>
        <end position="298"/>
    </location>
</feature>
<organism evidence="8 9">
    <name type="scientific">Triparma laevis f. longispina</name>
    <dbReference type="NCBI Taxonomy" id="1714387"/>
    <lineage>
        <taxon>Eukaryota</taxon>
        <taxon>Sar</taxon>
        <taxon>Stramenopiles</taxon>
        <taxon>Ochrophyta</taxon>
        <taxon>Bolidophyceae</taxon>
        <taxon>Parmales</taxon>
        <taxon>Triparmaceae</taxon>
        <taxon>Triparma</taxon>
    </lineage>
</organism>
<dbReference type="NCBIfam" id="TIGR00797">
    <property type="entry name" value="matE"/>
    <property type="match status" value="1"/>
</dbReference>
<name>A0A9W7EJR2_9STRA</name>
<evidence type="ECO:0008006" key="10">
    <source>
        <dbReference type="Google" id="ProtNLM"/>
    </source>
</evidence>
<dbReference type="InterPro" id="IPR044644">
    <property type="entry name" value="DinF-like"/>
</dbReference>
<dbReference type="EMBL" id="BRXW01000918">
    <property type="protein sequence ID" value="GMH79453.1"/>
    <property type="molecule type" value="Genomic_DNA"/>
</dbReference>
<keyword evidence="5 6" id="KW-0472">Membrane</keyword>
<evidence type="ECO:0000256" key="3">
    <source>
        <dbReference type="ARBA" id="ARBA00022692"/>
    </source>
</evidence>
<feature type="transmembrane region" description="Helical" evidence="6">
    <location>
        <begin position="406"/>
        <end position="429"/>
    </location>
</feature>
<evidence type="ECO:0000256" key="7">
    <source>
        <dbReference type="SAM" id="SignalP"/>
    </source>
</evidence>
<comment type="similarity">
    <text evidence="2">Belongs to the multi antimicrobial extrusion (MATE) (TC 2.A.66.1) family.</text>
</comment>
<dbReference type="AlphaFoldDB" id="A0A9W7EJR2"/>
<feature type="transmembrane region" description="Helical" evidence="6">
    <location>
        <begin position="224"/>
        <end position="242"/>
    </location>
</feature>
<gene>
    <name evidence="8" type="ORF">TrLO_g4044</name>
</gene>
<keyword evidence="7" id="KW-0732">Signal</keyword>
<comment type="subcellular location">
    <subcellularLocation>
        <location evidence="1">Membrane</location>
        <topology evidence="1">Multi-pass membrane protein</topology>
    </subcellularLocation>
</comment>
<dbReference type="GO" id="GO:0042910">
    <property type="term" value="F:xenobiotic transmembrane transporter activity"/>
    <property type="evidence" value="ECO:0007669"/>
    <property type="project" value="InterPro"/>
</dbReference>
<evidence type="ECO:0000313" key="9">
    <source>
        <dbReference type="Proteomes" id="UP001165122"/>
    </source>
</evidence>
<feature type="transmembrane region" description="Helical" evidence="6">
    <location>
        <begin position="469"/>
        <end position="487"/>
    </location>
</feature>
<keyword evidence="3 6" id="KW-0812">Transmembrane</keyword>
<dbReference type="InterPro" id="IPR002528">
    <property type="entry name" value="MATE_fam"/>
</dbReference>
<keyword evidence="4 6" id="KW-1133">Transmembrane helix</keyword>
<dbReference type="GO" id="GO:0016020">
    <property type="term" value="C:membrane"/>
    <property type="evidence" value="ECO:0007669"/>
    <property type="project" value="UniProtKB-SubCell"/>
</dbReference>
<dbReference type="OrthoDB" id="2126698at2759"/>
<feature type="transmembrane region" description="Helical" evidence="6">
    <location>
        <begin position="318"/>
        <end position="342"/>
    </location>
</feature>
<feature type="chain" id="PRO_5040957898" description="Protein DETOXIFICATION" evidence="7">
    <location>
        <begin position="27"/>
        <end position="535"/>
    </location>
</feature>
<protein>
    <recommendedName>
        <fullName evidence="10">Protein DETOXIFICATION</fullName>
    </recommendedName>
</protein>
<feature type="transmembrane region" description="Helical" evidence="6">
    <location>
        <begin position="441"/>
        <end position="462"/>
    </location>
</feature>
<accession>A0A9W7EJR2</accession>
<evidence type="ECO:0000256" key="4">
    <source>
        <dbReference type="ARBA" id="ARBA00022989"/>
    </source>
</evidence>
<evidence type="ECO:0000256" key="5">
    <source>
        <dbReference type="ARBA" id="ARBA00023136"/>
    </source>
</evidence>
<evidence type="ECO:0000313" key="8">
    <source>
        <dbReference type="EMBL" id="GMH79453.1"/>
    </source>
</evidence>
<dbReference type="PANTHER" id="PTHR42893:SF46">
    <property type="entry name" value="PROTEIN DETOXIFICATION 44, CHLOROPLASTIC"/>
    <property type="match status" value="1"/>
</dbReference>
<feature type="transmembrane region" description="Helical" evidence="6">
    <location>
        <begin position="362"/>
        <end position="385"/>
    </location>
</feature>
<comment type="caution">
    <text evidence="8">The sequence shown here is derived from an EMBL/GenBank/DDBJ whole genome shotgun (WGS) entry which is preliminary data.</text>
</comment>
<dbReference type="GO" id="GO:0015297">
    <property type="term" value="F:antiporter activity"/>
    <property type="evidence" value="ECO:0007669"/>
    <property type="project" value="InterPro"/>
</dbReference>
<dbReference type="Pfam" id="PF01554">
    <property type="entry name" value="MatE"/>
    <property type="match status" value="2"/>
</dbReference>